<feature type="compositionally biased region" description="Basic residues" evidence="1">
    <location>
        <begin position="73"/>
        <end position="87"/>
    </location>
</feature>
<feature type="compositionally biased region" description="Polar residues" evidence="1">
    <location>
        <begin position="284"/>
        <end position="301"/>
    </location>
</feature>
<evidence type="ECO:0000313" key="3">
    <source>
        <dbReference type="Proteomes" id="UP001558652"/>
    </source>
</evidence>
<feature type="region of interest" description="Disordered" evidence="1">
    <location>
        <begin position="216"/>
        <end position="238"/>
    </location>
</feature>
<dbReference type="AlphaFoldDB" id="A0ABD0YHL0"/>
<dbReference type="EMBL" id="JBFDAA010000007">
    <property type="protein sequence ID" value="KAL1130773.1"/>
    <property type="molecule type" value="Genomic_DNA"/>
</dbReference>
<feature type="compositionally biased region" description="Polar residues" evidence="1">
    <location>
        <begin position="114"/>
        <end position="129"/>
    </location>
</feature>
<keyword evidence="3" id="KW-1185">Reference proteome</keyword>
<feature type="region of interest" description="Disordered" evidence="1">
    <location>
        <begin position="1"/>
        <end position="27"/>
    </location>
</feature>
<reference evidence="2 3" key="1">
    <citation type="submission" date="2024-07" db="EMBL/GenBank/DDBJ databases">
        <title>Chromosome-level genome assembly of the water stick insect Ranatra chinensis (Heteroptera: Nepidae).</title>
        <authorList>
            <person name="Liu X."/>
        </authorList>
    </citation>
    <scope>NUCLEOTIDE SEQUENCE [LARGE SCALE GENOMIC DNA]</scope>
    <source>
        <strain evidence="2">Cailab_2021Rc</strain>
        <tissue evidence="2">Muscle</tissue>
    </source>
</reference>
<gene>
    <name evidence="2" type="ORF">AAG570_012014</name>
</gene>
<sequence>MCDPAPARQLGKATPIDNDKSPLTPNHNLALSLGLEVYRINPSLESMKTENEVEKPVKREVSFMDPEEPPKPPPRRNRKRRLSKSRRGVTFGTLPESPDTDQKSASEDDLDDPNQLSPEGSRSADSLSDNEMPKSRLPELLRRDTFCDALDFRLYSLRRLPGRRSSSLDALYWQDDECPPNDDTQETVTRSAEHIAPSISERKAHWLRDILEAGGEESEAKIEEGQEPQKNEQNNNRAPALVLDPAELVTTLERIKTTHISSTREECHLVYSSSGKVEAGLKPPQQTSRKSSMSESLQEFESSIIDMLSKDPGSGDEEEKPAGVKEVPPAGHKIPG</sequence>
<protein>
    <submittedName>
        <fullName evidence="2">Uncharacterized protein</fullName>
    </submittedName>
</protein>
<organism evidence="2 3">
    <name type="scientific">Ranatra chinensis</name>
    <dbReference type="NCBI Taxonomy" id="642074"/>
    <lineage>
        <taxon>Eukaryota</taxon>
        <taxon>Metazoa</taxon>
        <taxon>Ecdysozoa</taxon>
        <taxon>Arthropoda</taxon>
        <taxon>Hexapoda</taxon>
        <taxon>Insecta</taxon>
        <taxon>Pterygota</taxon>
        <taxon>Neoptera</taxon>
        <taxon>Paraneoptera</taxon>
        <taxon>Hemiptera</taxon>
        <taxon>Heteroptera</taxon>
        <taxon>Panheteroptera</taxon>
        <taxon>Nepomorpha</taxon>
        <taxon>Nepidae</taxon>
        <taxon>Ranatrinae</taxon>
        <taxon>Ranatra</taxon>
    </lineage>
</organism>
<feature type="region of interest" description="Disordered" evidence="1">
    <location>
        <begin position="272"/>
        <end position="336"/>
    </location>
</feature>
<feature type="compositionally biased region" description="Basic and acidic residues" evidence="1">
    <location>
        <begin position="218"/>
        <end position="230"/>
    </location>
</feature>
<feature type="region of interest" description="Disordered" evidence="1">
    <location>
        <begin position="44"/>
        <end position="139"/>
    </location>
</feature>
<comment type="caution">
    <text evidence="2">The sequence shown here is derived from an EMBL/GenBank/DDBJ whole genome shotgun (WGS) entry which is preliminary data.</text>
</comment>
<proteinExistence type="predicted"/>
<accession>A0ABD0YHL0</accession>
<feature type="compositionally biased region" description="Basic and acidic residues" evidence="1">
    <location>
        <begin position="47"/>
        <end position="62"/>
    </location>
</feature>
<evidence type="ECO:0000256" key="1">
    <source>
        <dbReference type="SAM" id="MobiDB-lite"/>
    </source>
</evidence>
<name>A0ABD0YHL0_9HEMI</name>
<dbReference type="Proteomes" id="UP001558652">
    <property type="component" value="Unassembled WGS sequence"/>
</dbReference>
<evidence type="ECO:0000313" key="2">
    <source>
        <dbReference type="EMBL" id="KAL1130773.1"/>
    </source>
</evidence>